<dbReference type="PROSITE" id="PS50928">
    <property type="entry name" value="ABC_TM1"/>
    <property type="match status" value="1"/>
</dbReference>
<keyword evidence="7 9" id="KW-1133">Transmembrane helix</keyword>
<keyword evidence="8 9" id="KW-0472">Membrane</keyword>
<reference evidence="13" key="1">
    <citation type="journal article" date="2019" name="Int. J. Syst. Evol. Microbiol.">
        <title>The Global Catalogue of Microorganisms (GCM) 10K type strain sequencing project: providing services to taxonomists for standard genome sequencing and annotation.</title>
        <authorList>
            <consortium name="The Broad Institute Genomics Platform"/>
            <consortium name="The Broad Institute Genome Sequencing Center for Infectious Disease"/>
            <person name="Wu L."/>
            <person name="Ma J."/>
        </authorList>
    </citation>
    <scope>NUCLEOTIDE SEQUENCE [LARGE SCALE GENOMIC DNA]</scope>
    <source>
        <strain evidence="13">JCM 1405</strain>
    </source>
</reference>
<feature type="transmembrane region" description="Helical" evidence="9">
    <location>
        <begin position="40"/>
        <end position="64"/>
    </location>
</feature>
<comment type="function">
    <text evidence="10">Part of the binding-protein-dependent transport system for molybdenum; probably responsible for the translocation of the substrate across the membrane.</text>
</comment>
<evidence type="ECO:0000256" key="8">
    <source>
        <dbReference type="ARBA" id="ARBA00023136"/>
    </source>
</evidence>
<comment type="caution">
    <text evidence="10">Lacks conserved residue(s) required for the propagation of feature annotation.</text>
</comment>
<evidence type="ECO:0000313" key="13">
    <source>
        <dbReference type="Proteomes" id="UP001500339"/>
    </source>
</evidence>
<name>A0ABP3U9J8_9CLOT</name>
<dbReference type="Proteomes" id="UP001500339">
    <property type="component" value="Unassembled WGS sequence"/>
</dbReference>
<dbReference type="InterPro" id="IPR000515">
    <property type="entry name" value="MetI-like"/>
</dbReference>
<dbReference type="SUPFAM" id="SSF161098">
    <property type="entry name" value="MetI-like"/>
    <property type="match status" value="1"/>
</dbReference>
<evidence type="ECO:0000256" key="9">
    <source>
        <dbReference type="RuleBase" id="RU363032"/>
    </source>
</evidence>
<dbReference type="InterPro" id="IPR035906">
    <property type="entry name" value="MetI-like_sf"/>
</dbReference>
<gene>
    <name evidence="12" type="primary">modB</name>
    <name evidence="12" type="ORF">GCM10008905_25610</name>
</gene>
<accession>A0ABP3U9J8</accession>
<feature type="transmembrane region" description="Helical" evidence="9">
    <location>
        <begin position="194"/>
        <end position="214"/>
    </location>
</feature>
<keyword evidence="3 9" id="KW-0813">Transport</keyword>
<dbReference type="EMBL" id="BAAACF010000003">
    <property type="protein sequence ID" value="GAA0727704.1"/>
    <property type="molecule type" value="Genomic_DNA"/>
</dbReference>
<dbReference type="PANTHER" id="PTHR30183:SF3">
    <property type="entry name" value="MOLYBDENUM TRANSPORT SYSTEM PERMEASE PROTEIN MODB"/>
    <property type="match status" value="1"/>
</dbReference>
<keyword evidence="6 9" id="KW-0812">Transmembrane</keyword>
<feature type="domain" description="ABC transmembrane type-1" evidence="11">
    <location>
        <begin position="6"/>
        <end position="215"/>
    </location>
</feature>
<keyword evidence="13" id="KW-1185">Reference proteome</keyword>
<feature type="transmembrane region" description="Helical" evidence="9">
    <location>
        <begin position="84"/>
        <end position="103"/>
    </location>
</feature>
<dbReference type="Pfam" id="PF00528">
    <property type="entry name" value="BPD_transp_1"/>
    <property type="match status" value="1"/>
</dbReference>
<organism evidence="12 13">
    <name type="scientific">Clostridium malenominatum</name>
    <dbReference type="NCBI Taxonomy" id="1539"/>
    <lineage>
        <taxon>Bacteria</taxon>
        <taxon>Bacillati</taxon>
        <taxon>Bacillota</taxon>
        <taxon>Clostridia</taxon>
        <taxon>Eubacteriales</taxon>
        <taxon>Clostridiaceae</taxon>
        <taxon>Clostridium</taxon>
    </lineage>
</organism>
<dbReference type="PANTHER" id="PTHR30183">
    <property type="entry name" value="MOLYBDENUM TRANSPORT SYSTEM PERMEASE PROTEIN MODB"/>
    <property type="match status" value="1"/>
</dbReference>
<evidence type="ECO:0000256" key="5">
    <source>
        <dbReference type="ARBA" id="ARBA00022505"/>
    </source>
</evidence>
<comment type="subcellular location">
    <subcellularLocation>
        <location evidence="1 9">Cell membrane</location>
        <topology evidence="1 9">Multi-pass membrane protein</topology>
    </subcellularLocation>
</comment>
<comment type="similarity">
    <text evidence="2 10">Belongs to the binding-protein-dependent transport system permease family. CysTW subfamily.</text>
</comment>
<evidence type="ECO:0000256" key="7">
    <source>
        <dbReference type="ARBA" id="ARBA00022989"/>
    </source>
</evidence>
<dbReference type="CDD" id="cd06261">
    <property type="entry name" value="TM_PBP2"/>
    <property type="match status" value="1"/>
</dbReference>
<keyword evidence="5 10" id="KW-0500">Molybdenum</keyword>
<evidence type="ECO:0000256" key="10">
    <source>
        <dbReference type="RuleBase" id="RU365097"/>
    </source>
</evidence>
<keyword evidence="4 10" id="KW-1003">Cell membrane</keyword>
<evidence type="ECO:0000256" key="1">
    <source>
        <dbReference type="ARBA" id="ARBA00004651"/>
    </source>
</evidence>
<dbReference type="InterPro" id="IPR011867">
    <property type="entry name" value="ModB_ABC"/>
</dbReference>
<evidence type="ECO:0000256" key="6">
    <source>
        <dbReference type="ARBA" id="ARBA00022692"/>
    </source>
</evidence>
<evidence type="ECO:0000259" key="11">
    <source>
        <dbReference type="PROSITE" id="PS50928"/>
    </source>
</evidence>
<sequence>MILDAILISLKVASVATFFSFIFGIILAHSIIKGNWRFKGIIETIILCPMFLPPSVIGYLLLIVVGRNGIIGSALYNTFGIRLVFTWMGAAIAAFIVSLPIMYQSAKATFTSLSSDYADSARVMGADEWTIFKNITLPLSIRGIISGLILSFGRAFGEFGATLMVAGNIPGKTQTIPMAIYYAVESGDLKNGNLLVFITISVSFIFIAVSNRLLKKSNIYE</sequence>
<dbReference type="RefSeq" id="WP_343770259.1">
    <property type="nucleotide sequence ID" value="NZ_BAAACF010000003.1"/>
</dbReference>
<evidence type="ECO:0000256" key="4">
    <source>
        <dbReference type="ARBA" id="ARBA00022475"/>
    </source>
</evidence>
<dbReference type="NCBIfam" id="TIGR02141">
    <property type="entry name" value="modB_ABC"/>
    <property type="match status" value="1"/>
</dbReference>
<protein>
    <recommendedName>
        <fullName evidence="10">Molybdenum transport system permease</fullName>
    </recommendedName>
</protein>
<evidence type="ECO:0000256" key="2">
    <source>
        <dbReference type="ARBA" id="ARBA00007069"/>
    </source>
</evidence>
<evidence type="ECO:0000313" key="12">
    <source>
        <dbReference type="EMBL" id="GAA0727704.1"/>
    </source>
</evidence>
<dbReference type="Gene3D" id="1.10.3720.10">
    <property type="entry name" value="MetI-like"/>
    <property type="match status" value="1"/>
</dbReference>
<comment type="caution">
    <text evidence="12">The sequence shown here is derived from an EMBL/GenBank/DDBJ whole genome shotgun (WGS) entry which is preliminary data.</text>
</comment>
<feature type="transmembrane region" description="Helical" evidence="9">
    <location>
        <begin position="6"/>
        <end position="28"/>
    </location>
</feature>
<proteinExistence type="inferred from homology"/>
<evidence type="ECO:0000256" key="3">
    <source>
        <dbReference type="ARBA" id="ARBA00022448"/>
    </source>
</evidence>